<evidence type="ECO:0000313" key="6">
    <source>
        <dbReference type="EMBL" id="MFC1408914.1"/>
    </source>
</evidence>
<dbReference type="EMBL" id="JBHEZX010000002">
    <property type="protein sequence ID" value="MFC1408914.1"/>
    <property type="molecule type" value="Genomic_DNA"/>
</dbReference>
<proteinExistence type="inferred from homology"/>
<dbReference type="InterPro" id="IPR013320">
    <property type="entry name" value="ConA-like_dom_sf"/>
</dbReference>
<dbReference type="PROSITE" id="PS51762">
    <property type="entry name" value="GH16_2"/>
    <property type="match status" value="1"/>
</dbReference>
<dbReference type="PROSITE" id="PS50022">
    <property type="entry name" value="FA58C_3"/>
    <property type="match status" value="2"/>
</dbReference>
<feature type="region of interest" description="Disordered" evidence="2">
    <location>
        <begin position="419"/>
        <end position="439"/>
    </location>
</feature>
<dbReference type="Gene3D" id="2.60.120.200">
    <property type="match status" value="1"/>
</dbReference>
<dbReference type="PANTHER" id="PTHR10963">
    <property type="entry name" value="GLYCOSYL HYDROLASE-RELATED"/>
    <property type="match status" value="1"/>
</dbReference>
<dbReference type="InterPro" id="IPR008979">
    <property type="entry name" value="Galactose-bd-like_sf"/>
</dbReference>
<evidence type="ECO:0000256" key="2">
    <source>
        <dbReference type="SAM" id="MobiDB-lite"/>
    </source>
</evidence>
<organism evidence="6 7">
    <name type="scientific">Streptacidiphilus alkalitolerans</name>
    <dbReference type="NCBI Taxonomy" id="3342712"/>
    <lineage>
        <taxon>Bacteria</taxon>
        <taxon>Bacillati</taxon>
        <taxon>Actinomycetota</taxon>
        <taxon>Actinomycetes</taxon>
        <taxon>Kitasatosporales</taxon>
        <taxon>Streptomycetaceae</taxon>
        <taxon>Streptacidiphilus</taxon>
    </lineage>
</organism>
<dbReference type="Gene3D" id="2.80.10.50">
    <property type="match status" value="1"/>
</dbReference>
<dbReference type="Gene3D" id="2.60.40.10">
    <property type="entry name" value="Immunoglobulins"/>
    <property type="match status" value="2"/>
</dbReference>
<protein>
    <submittedName>
        <fullName evidence="6">Discoidin domain-containing protein</fullName>
    </submittedName>
</protein>
<feature type="signal peptide" evidence="3">
    <location>
        <begin position="1"/>
        <end position="24"/>
    </location>
</feature>
<feature type="compositionally biased region" description="Low complexity" evidence="2">
    <location>
        <begin position="429"/>
        <end position="438"/>
    </location>
</feature>
<gene>
    <name evidence="6" type="ORF">ACEZDG_06430</name>
</gene>
<dbReference type="InterPro" id="IPR013783">
    <property type="entry name" value="Ig-like_fold"/>
</dbReference>
<feature type="domain" description="F5/8 type C" evidence="4">
    <location>
        <begin position="743"/>
        <end position="879"/>
    </location>
</feature>
<accession>A0ABV6V5B5</accession>
<dbReference type="Pfam" id="PF26113">
    <property type="entry name" value="GH16_XgeA"/>
    <property type="match status" value="1"/>
</dbReference>
<evidence type="ECO:0000256" key="3">
    <source>
        <dbReference type="SAM" id="SignalP"/>
    </source>
</evidence>
<evidence type="ECO:0000313" key="7">
    <source>
        <dbReference type="Proteomes" id="UP001592582"/>
    </source>
</evidence>
<dbReference type="SUPFAM" id="SSF49785">
    <property type="entry name" value="Galactose-binding domain-like"/>
    <property type="match status" value="2"/>
</dbReference>
<feature type="domain" description="GH16" evidence="5">
    <location>
        <begin position="21"/>
        <end position="290"/>
    </location>
</feature>
<dbReference type="SMART" id="SM00736">
    <property type="entry name" value="CADG"/>
    <property type="match status" value="2"/>
</dbReference>
<dbReference type="InterPro" id="IPR000772">
    <property type="entry name" value="Ricin_B_lectin"/>
</dbReference>
<dbReference type="SUPFAM" id="SSF49313">
    <property type="entry name" value="Cadherin-like"/>
    <property type="match status" value="2"/>
</dbReference>
<comment type="similarity">
    <text evidence="1">Belongs to the glycosyl hydrolase 16 family.</text>
</comment>
<keyword evidence="7" id="KW-1185">Reference proteome</keyword>
<dbReference type="Pfam" id="PF00754">
    <property type="entry name" value="F5_F8_type_C"/>
    <property type="match status" value="2"/>
</dbReference>
<dbReference type="InterPro" id="IPR000421">
    <property type="entry name" value="FA58C"/>
</dbReference>
<dbReference type="Pfam" id="PF05345">
    <property type="entry name" value="He_PIG"/>
    <property type="match status" value="2"/>
</dbReference>
<dbReference type="PANTHER" id="PTHR10963:SF55">
    <property type="entry name" value="GLYCOSIDE HYDROLASE FAMILY 16 PROTEIN"/>
    <property type="match status" value="1"/>
</dbReference>
<dbReference type="InterPro" id="IPR050546">
    <property type="entry name" value="Glycosyl_Hydrlase_16"/>
</dbReference>
<dbReference type="PROSITE" id="PS50231">
    <property type="entry name" value="RICIN_B_LECTIN"/>
    <property type="match status" value="1"/>
</dbReference>
<feature type="domain" description="F5/8 type C" evidence="4">
    <location>
        <begin position="514"/>
        <end position="652"/>
    </location>
</feature>
<comment type="caution">
    <text evidence="6">The sequence shown here is derived from an EMBL/GenBank/DDBJ whole genome shotgun (WGS) entry which is preliminary data.</text>
</comment>
<reference evidence="6 7" key="1">
    <citation type="submission" date="2024-09" db="EMBL/GenBank/DDBJ databases">
        <authorList>
            <person name="Lee S.D."/>
        </authorList>
    </citation>
    <scope>NUCLEOTIDE SEQUENCE [LARGE SCALE GENOMIC DNA]</scope>
    <source>
        <strain evidence="6 7">N1-1</strain>
    </source>
</reference>
<dbReference type="InterPro" id="IPR035992">
    <property type="entry name" value="Ricin_B-like_lectins"/>
</dbReference>
<dbReference type="SUPFAM" id="SSF50370">
    <property type="entry name" value="Ricin B-like lectins"/>
    <property type="match status" value="1"/>
</dbReference>
<dbReference type="SUPFAM" id="SSF49899">
    <property type="entry name" value="Concanavalin A-like lectins/glucanases"/>
    <property type="match status" value="1"/>
</dbReference>
<keyword evidence="3" id="KW-0732">Signal</keyword>
<evidence type="ECO:0000259" key="4">
    <source>
        <dbReference type="PROSITE" id="PS50022"/>
    </source>
</evidence>
<evidence type="ECO:0000259" key="5">
    <source>
        <dbReference type="PROSITE" id="PS51762"/>
    </source>
</evidence>
<feature type="chain" id="PRO_5046123276" evidence="3">
    <location>
        <begin position="25"/>
        <end position="879"/>
    </location>
</feature>
<name>A0ABV6V5B5_9ACTN</name>
<evidence type="ECO:0000256" key="1">
    <source>
        <dbReference type="ARBA" id="ARBA00006865"/>
    </source>
</evidence>
<dbReference type="SMART" id="SM00458">
    <property type="entry name" value="RICIN"/>
    <property type="match status" value="1"/>
</dbReference>
<sequence>MALLAACLTGTVTATMVAAPAAQADTVPPAPAGWTTVFGDDFAGAAGSAPSAANWFYDIGTGYGTGEHEQTTNSTANSYLDGNGHLVLKAINNGGTWTSARLESTREDFQAPAGGKLEMTASIQQPNPANGLGYWPAFWALGSPMRAGGGWPQSGEIDMMEDVNALNQASQTLHDSANSPGHPLIACPGAGSTCQTGYHTYSVIIDRTNTSAETLQFLMDGTVESTITEASVGTAAWQQAIDHGFFIIWDLAIGGNYPDGIYGSPTPTAATSSGGAMSVGYVAVYEQGGNSTPTGTATATGTVKGINGLCLANQNSLNTEGNPIGVSACNGSAGQQWSPYTDNTVRVQGGCLDVVSAGTTSGTNVDWYPCNGTAAQGWTHQANGELLNPSSGLCLTDPGGNTASRLDIETCTDSAQQQWTLPSGGGTGNTVTVTGPGSQSATVGTATSLQVHASDSASGQTLSYAASGLPAGLSINASSGLISGTPTTAGTSNVTVTATDTTGAVGSTTFSWVVAPTGGGGGCGTTNIALNKTATASSQENAGTPAQDAVDGNTGTRWSSAFSDPQWLQIDLGTSQNICKVVLNWETAYATAFQIQTSNDATTWNTIYSTTTGTGGTQTLNVTGTGRYLRINGTARATQYGYSLWEVQAFAGTTGTGNTVTVTGPGSQSATVGTATSLQVHASDSASGQTLTYAASGLPAGLSINATSGLISGTPTTAGTSNVTVTATDTTGAVGSTTFSWVVAAGSGGCGTTNIALNKTATASSQENVGTPAQDAVDGNTGTRWSSAFSDPQWLQIDLGTSQNICKVVLNWETAYATAFQIQTSNDATTWNTVYSTTTGTGGTQTLNVTGTGRYLRINGTARATQYGYSLWEVQAFSS</sequence>
<dbReference type="Gene3D" id="2.60.120.260">
    <property type="entry name" value="Galactose-binding domain-like"/>
    <property type="match status" value="2"/>
</dbReference>
<dbReference type="InterPro" id="IPR015919">
    <property type="entry name" value="Cadherin-like_sf"/>
</dbReference>
<dbReference type="RefSeq" id="WP_380503620.1">
    <property type="nucleotide sequence ID" value="NZ_JBHEZX010000002.1"/>
</dbReference>
<dbReference type="InterPro" id="IPR006644">
    <property type="entry name" value="Cadg"/>
</dbReference>
<dbReference type="InterPro" id="IPR000757">
    <property type="entry name" value="Beta-glucanase-like"/>
</dbReference>
<dbReference type="Pfam" id="PF00652">
    <property type="entry name" value="Ricin_B_lectin"/>
    <property type="match status" value="1"/>
</dbReference>
<dbReference type="Proteomes" id="UP001592582">
    <property type="component" value="Unassembled WGS sequence"/>
</dbReference>